<proteinExistence type="predicted"/>
<protein>
    <submittedName>
        <fullName evidence="2">GNAT family N-acetyltransferase</fullName>
        <ecNumber evidence="2">2.3.1.-</ecNumber>
    </submittedName>
</protein>
<keyword evidence="2" id="KW-0012">Acyltransferase</keyword>
<organism evidence="2 3">
    <name type="scientific">Glycomyces rhizosphaerae</name>
    <dbReference type="NCBI Taxonomy" id="2054422"/>
    <lineage>
        <taxon>Bacteria</taxon>
        <taxon>Bacillati</taxon>
        <taxon>Actinomycetota</taxon>
        <taxon>Actinomycetes</taxon>
        <taxon>Glycomycetales</taxon>
        <taxon>Glycomycetaceae</taxon>
        <taxon>Glycomyces</taxon>
    </lineage>
</organism>
<dbReference type="Gene3D" id="3.40.630.30">
    <property type="match status" value="1"/>
</dbReference>
<dbReference type="PANTHER" id="PTHR42791">
    <property type="entry name" value="GNAT FAMILY ACETYLTRANSFERASE"/>
    <property type="match status" value="1"/>
</dbReference>
<reference evidence="3" key="1">
    <citation type="journal article" date="2019" name="Int. J. Syst. Evol. Microbiol.">
        <title>The Global Catalogue of Microorganisms (GCM) 10K type strain sequencing project: providing services to taxonomists for standard genome sequencing and annotation.</title>
        <authorList>
            <consortium name="The Broad Institute Genomics Platform"/>
            <consortium name="The Broad Institute Genome Sequencing Center for Infectious Disease"/>
            <person name="Wu L."/>
            <person name="Ma J."/>
        </authorList>
    </citation>
    <scope>NUCLEOTIDE SEQUENCE [LARGE SCALE GENOMIC DNA]</scope>
    <source>
        <strain evidence="3">CGMCC 4.7396</strain>
    </source>
</reference>
<keyword evidence="2" id="KW-0808">Transferase</keyword>
<gene>
    <name evidence="2" type="ORF">ACFO8M_14930</name>
</gene>
<dbReference type="InterPro" id="IPR052523">
    <property type="entry name" value="Trichothecene_AcTrans"/>
</dbReference>
<dbReference type="InterPro" id="IPR000182">
    <property type="entry name" value="GNAT_dom"/>
</dbReference>
<dbReference type="EMBL" id="JBHRWO010000012">
    <property type="protein sequence ID" value="MFC3493773.1"/>
    <property type="molecule type" value="Genomic_DNA"/>
</dbReference>
<dbReference type="Pfam" id="PF00583">
    <property type="entry name" value="Acetyltransf_1"/>
    <property type="match status" value="1"/>
</dbReference>
<sequence>MSDITVRQATEADLEALVPAYAAATADEATNAWIAAAGPVPEDAYIAYLTGSLQRHLRTDEVWIAERDGRIEGLSVWVRVASTDRFHADADELAAMAAATPLPMLRRAEAAIRLTAQAHPERFPHLYLYLIAVLPAHRGAGAGGAILRTRLAAADEEGIAAYLEASTADSARLYQRSGFKETGQRLRLPEDGPALIPMWRD</sequence>
<comment type="caution">
    <text evidence="2">The sequence shown here is derived from an EMBL/GenBank/DDBJ whole genome shotgun (WGS) entry which is preliminary data.</text>
</comment>
<dbReference type="InterPro" id="IPR016181">
    <property type="entry name" value="Acyl_CoA_acyltransferase"/>
</dbReference>
<feature type="domain" description="N-acetyltransferase" evidence="1">
    <location>
        <begin position="4"/>
        <end position="201"/>
    </location>
</feature>
<accession>A0ABV7Q397</accession>
<dbReference type="EC" id="2.3.1.-" evidence="2"/>
<dbReference type="GO" id="GO:0016746">
    <property type="term" value="F:acyltransferase activity"/>
    <property type="evidence" value="ECO:0007669"/>
    <property type="project" value="UniProtKB-KW"/>
</dbReference>
<evidence type="ECO:0000313" key="3">
    <source>
        <dbReference type="Proteomes" id="UP001595712"/>
    </source>
</evidence>
<dbReference type="RefSeq" id="WP_387976799.1">
    <property type="nucleotide sequence ID" value="NZ_JBHRWO010000012.1"/>
</dbReference>
<dbReference type="SUPFAM" id="SSF55729">
    <property type="entry name" value="Acyl-CoA N-acyltransferases (Nat)"/>
    <property type="match status" value="1"/>
</dbReference>
<dbReference type="PROSITE" id="PS51186">
    <property type="entry name" value="GNAT"/>
    <property type="match status" value="1"/>
</dbReference>
<evidence type="ECO:0000313" key="2">
    <source>
        <dbReference type="EMBL" id="MFC3493773.1"/>
    </source>
</evidence>
<keyword evidence="3" id="KW-1185">Reference proteome</keyword>
<dbReference type="PANTHER" id="PTHR42791:SF1">
    <property type="entry name" value="N-ACETYLTRANSFERASE DOMAIN-CONTAINING PROTEIN"/>
    <property type="match status" value="1"/>
</dbReference>
<name>A0ABV7Q397_9ACTN</name>
<evidence type="ECO:0000259" key="1">
    <source>
        <dbReference type="PROSITE" id="PS51186"/>
    </source>
</evidence>
<dbReference type="Proteomes" id="UP001595712">
    <property type="component" value="Unassembled WGS sequence"/>
</dbReference>